<keyword evidence="2 6" id="KW-0812">Transmembrane</keyword>
<dbReference type="Proteomes" id="UP001150879">
    <property type="component" value="Unassembled WGS sequence"/>
</dbReference>
<reference evidence="7" key="2">
    <citation type="journal article" date="2023" name="IMA Fungus">
        <title>Comparative genomic study of the Penicillium genus elucidates a diverse pangenome and 15 lateral gene transfer events.</title>
        <authorList>
            <person name="Petersen C."/>
            <person name="Sorensen T."/>
            <person name="Nielsen M.R."/>
            <person name="Sondergaard T.E."/>
            <person name="Sorensen J.L."/>
            <person name="Fitzpatrick D.A."/>
            <person name="Frisvad J.C."/>
            <person name="Nielsen K.L."/>
        </authorList>
    </citation>
    <scope>NUCLEOTIDE SEQUENCE</scope>
    <source>
        <strain evidence="7">IBT 16849</strain>
    </source>
</reference>
<feature type="transmembrane region" description="Helical" evidence="6">
    <location>
        <begin position="216"/>
        <end position="238"/>
    </location>
</feature>
<dbReference type="Gene3D" id="1.20.1250.20">
    <property type="entry name" value="MFS general substrate transporter like domains"/>
    <property type="match status" value="1"/>
</dbReference>
<feature type="transmembrane region" description="Helical" evidence="6">
    <location>
        <begin position="312"/>
        <end position="334"/>
    </location>
</feature>
<feature type="region of interest" description="Disordered" evidence="5">
    <location>
        <begin position="1"/>
        <end position="43"/>
    </location>
</feature>
<sequence>MSIPSPSPELGHQSDGETAPFLSSEPSDPLAPNQLEDSVDQNTGLPKSTRLRLLITLIAILLSFEIGGQMITGPMVRVIETIACDNYWRHHDPARLPVTGHLPEHLCKVAPVQTEVATIKGYSDLLEGLLCAICAIPYGILADRYGLRRAIRFTVPGFFLNAVITISVLWFSNALPLRAIWLAAFSWIIGGGPSVALIVIWTMLADLTTDAQRATLFFRVGLASHIASFFASAISSGLMTVNSWIPLLGGCGTVMIGLCCALSLPETMDTVSKTAESEQPFSDESLSTCQSSLGSKPVHRVLLNKIVRLIRAYLFLFNHRLLLLLFSFGTFQIAQTSSSFLTQYISTRFTWTLARAHFLTSFHMAIAIPVFFFLLPFMSNKVLHSLSLPRRDLQVARFSDIALILGSLGIGLSSSIVLLIPSICLHATGAGFPIVTRSLVTTLVKREETARLYSAIQLMQMMGGVLGSLCFTNAFNSGLRMGGIGAGLVWTLGSLLYALVGITLAFVRV</sequence>
<evidence type="ECO:0000256" key="4">
    <source>
        <dbReference type="ARBA" id="ARBA00023136"/>
    </source>
</evidence>
<organism evidence="7 8">
    <name type="scientific">Penicillium cf. griseofulvum</name>
    <dbReference type="NCBI Taxonomy" id="2972120"/>
    <lineage>
        <taxon>Eukaryota</taxon>
        <taxon>Fungi</taxon>
        <taxon>Dikarya</taxon>
        <taxon>Ascomycota</taxon>
        <taxon>Pezizomycotina</taxon>
        <taxon>Eurotiomycetes</taxon>
        <taxon>Eurotiomycetidae</taxon>
        <taxon>Eurotiales</taxon>
        <taxon>Aspergillaceae</taxon>
        <taxon>Penicillium</taxon>
    </lineage>
</organism>
<keyword evidence="4 6" id="KW-0472">Membrane</keyword>
<dbReference type="PANTHER" id="PTHR23507">
    <property type="entry name" value="ZGC:174356"/>
    <property type="match status" value="1"/>
</dbReference>
<keyword evidence="3 6" id="KW-1133">Transmembrane helix</keyword>
<feature type="transmembrane region" description="Helical" evidence="6">
    <location>
        <begin position="395"/>
        <end position="412"/>
    </location>
</feature>
<name>A0A9W9JLG6_9EURO</name>
<feature type="transmembrane region" description="Helical" evidence="6">
    <location>
        <begin position="51"/>
        <end position="71"/>
    </location>
</feature>
<evidence type="ECO:0000256" key="6">
    <source>
        <dbReference type="SAM" id="Phobius"/>
    </source>
</evidence>
<evidence type="ECO:0000256" key="3">
    <source>
        <dbReference type="ARBA" id="ARBA00022989"/>
    </source>
</evidence>
<comment type="caution">
    <text evidence="7">The sequence shown here is derived from an EMBL/GenBank/DDBJ whole genome shotgun (WGS) entry which is preliminary data.</text>
</comment>
<protein>
    <submittedName>
        <fullName evidence="7">MFS transporter</fullName>
    </submittedName>
</protein>
<dbReference type="OrthoDB" id="194139at2759"/>
<evidence type="ECO:0000256" key="5">
    <source>
        <dbReference type="SAM" id="MobiDB-lite"/>
    </source>
</evidence>
<feature type="transmembrane region" description="Helical" evidence="6">
    <location>
        <begin position="153"/>
        <end position="173"/>
    </location>
</feature>
<dbReference type="InterPro" id="IPR036259">
    <property type="entry name" value="MFS_trans_sf"/>
</dbReference>
<feature type="transmembrane region" description="Helical" evidence="6">
    <location>
        <begin position="354"/>
        <end position="375"/>
    </location>
</feature>
<feature type="transmembrane region" description="Helical" evidence="6">
    <location>
        <begin position="452"/>
        <end position="475"/>
    </location>
</feature>
<dbReference type="SUPFAM" id="SSF103473">
    <property type="entry name" value="MFS general substrate transporter"/>
    <property type="match status" value="1"/>
</dbReference>
<accession>A0A9W9JLG6</accession>
<evidence type="ECO:0000256" key="2">
    <source>
        <dbReference type="ARBA" id="ARBA00022692"/>
    </source>
</evidence>
<dbReference type="GO" id="GO:0016020">
    <property type="term" value="C:membrane"/>
    <property type="evidence" value="ECO:0007669"/>
    <property type="project" value="UniProtKB-SubCell"/>
</dbReference>
<dbReference type="GO" id="GO:0022857">
    <property type="term" value="F:transmembrane transporter activity"/>
    <property type="evidence" value="ECO:0007669"/>
    <property type="project" value="InterPro"/>
</dbReference>
<feature type="transmembrane region" description="Helical" evidence="6">
    <location>
        <begin position="487"/>
        <end position="507"/>
    </location>
</feature>
<feature type="transmembrane region" description="Helical" evidence="6">
    <location>
        <begin position="244"/>
        <end position="264"/>
    </location>
</feature>
<feature type="transmembrane region" description="Helical" evidence="6">
    <location>
        <begin position="179"/>
        <end position="204"/>
    </location>
</feature>
<reference evidence="7" key="1">
    <citation type="submission" date="2022-11" db="EMBL/GenBank/DDBJ databases">
        <authorList>
            <person name="Petersen C."/>
        </authorList>
    </citation>
    <scope>NUCLEOTIDE SEQUENCE</scope>
    <source>
        <strain evidence="7">IBT 16849</strain>
    </source>
</reference>
<proteinExistence type="predicted"/>
<dbReference type="InterPro" id="IPR011701">
    <property type="entry name" value="MFS"/>
</dbReference>
<evidence type="ECO:0000313" key="8">
    <source>
        <dbReference type="Proteomes" id="UP001150879"/>
    </source>
</evidence>
<feature type="transmembrane region" description="Helical" evidence="6">
    <location>
        <begin position="125"/>
        <end position="141"/>
    </location>
</feature>
<evidence type="ECO:0000313" key="7">
    <source>
        <dbReference type="EMBL" id="KAJ5199115.1"/>
    </source>
</evidence>
<gene>
    <name evidence="7" type="ORF">N7472_004319</name>
</gene>
<keyword evidence="8" id="KW-1185">Reference proteome</keyword>
<dbReference type="PANTHER" id="PTHR23507:SF31">
    <property type="entry name" value="TRANSPORTER, PUTATIVE (AFU_ORTHOLOGUE AFUA_2G14230)-RELATED"/>
    <property type="match status" value="1"/>
</dbReference>
<evidence type="ECO:0000256" key="1">
    <source>
        <dbReference type="ARBA" id="ARBA00004141"/>
    </source>
</evidence>
<dbReference type="AlphaFoldDB" id="A0A9W9JLG6"/>
<dbReference type="Pfam" id="PF07690">
    <property type="entry name" value="MFS_1"/>
    <property type="match status" value="1"/>
</dbReference>
<comment type="subcellular location">
    <subcellularLocation>
        <location evidence="1">Membrane</location>
        <topology evidence="1">Multi-pass membrane protein</topology>
    </subcellularLocation>
</comment>
<dbReference type="EMBL" id="JAPQKP010000003">
    <property type="protein sequence ID" value="KAJ5199115.1"/>
    <property type="molecule type" value="Genomic_DNA"/>
</dbReference>